<dbReference type="PANTHER" id="PTHR47481:SF42">
    <property type="entry name" value="RHO GTPASE-ACTIVATING PROTEIN GACK-LIKE"/>
    <property type="match status" value="1"/>
</dbReference>
<organism evidence="1 2">
    <name type="scientific">Solanum pinnatisectum</name>
    <name type="common">tansyleaf nightshade</name>
    <dbReference type="NCBI Taxonomy" id="50273"/>
    <lineage>
        <taxon>Eukaryota</taxon>
        <taxon>Viridiplantae</taxon>
        <taxon>Streptophyta</taxon>
        <taxon>Embryophyta</taxon>
        <taxon>Tracheophyta</taxon>
        <taxon>Spermatophyta</taxon>
        <taxon>Magnoliopsida</taxon>
        <taxon>eudicotyledons</taxon>
        <taxon>Gunneridae</taxon>
        <taxon>Pentapetalae</taxon>
        <taxon>asterids</taxon>
        <taxon>lamiids</taxon>
        <taxon>Solanales</taxon>
        <taxon>Solanaceae</taxon>
        <taxon>Solanoideae</taxon>
        <taxon>Solaneae</taxon>
        <taxon>Solanum</taxon>
    </lineage>
</organism>
<gene>
    <name evidence="1" type="ORF">R3W88_016445</name>
</gene>
<reference evidence="1 2" key="1">
    <citation type="submission" date="2023-10" db="EMBL/GenBank/DDBJ databases">
        <title>Genome-Wide Identification Analysis in wild type Solanum Pinnatisectum Reveals Some Genes Defensing Phytophthora Infestans.</title>
        <authorList>
            <person name="Sun C."/>
        </authorList>
    </citation>
    <scope>NUCLEOTIDE SEQUENCE [LARGE SCALE GENOMIC DNA]</scope>
    <source>
        <strain evidence="1">LQN</strain>
        <tissue evidence="1">Leaf</tissue>
    </source>
</reference>
<accession>A0AAV9L1L5</accession>
<dbReference type="PANTHER" id="PTHR47481">
    <property type="match status" value="1"/>
</dbReference>
<evidence type="ECO:0000313" key="2">
    <source>
        <dbReference type="Proteomes" id="UP001311915"/>
    </source>
</evidence>
<sequence length="160" mass="18032">MIRTGTLPRFPNSSSEATSTSAVINPTYNLWIKQDQLFVELDSFNPQRRDFSPSGRLYDISDCLEVSCDYLQYLQKIKTCVANLAVVAHLVTDDALILYILGGLGQEYDVVVVPTRAKLVSLSNVHGLLLSPKYLLDEMTRILVSYATFLVLRYIIRPLD</sequence>
<protein>
    <submittedName>
        <fullName evidence="1">Uncharacterized protein</fullName>
    </submittedName>
</protein>
<dbReference type="EMBL" id="JAWPEI010000008">
    <property type="protein sequence ID" value="KAK4718107.1"/>
    <property type="molecule type" value="Genomic_DNA"/>
</dbReference>
<comment type="caution">
    <text evidence="1">The sequence shown here is derived from an EMBL/GenBank/DDBJ whole genome shotgun (WGS) entry which is preliminary data.</text>
</comment>
<keyword evidence="2" id="KW-1185">Reference proteome</keyword>
<evidence type="ECO:0000313" key="1">
    <source>
        <dbReference type="EMBL" id="KAK4718107.1"/>
    </source>
</evidence>
<dbReference type="AlphaFoldDB" id="A0AAV9L1L5"/>
<name>A0AAV9L1L5_9SOLN</name>
<dbReference type="Proteomes" id="UP001311915">
    <property type="component" value="Unassembled WGS sequence"/>
</dbReference>
<proteinExistence type="predicted"/>